<evidence type="ECO:0000313" key="2">
    <source>
        <dbReference type="Proteomes" id="UP000012073"/>
    </source>
</evidence>
<protein>
    <submittedName>
        <fullName evidence="1">Uncharacterized protein</fullName>
    </submittedName>
</protein>
<organism evidence="1 2">
    <name type="scientific">Chondrus crispus</name>
    <name type="common">Carrageen Irish moss</name>
    <name type="synonym">Polymorpha crispa</name>
    <dbReference type="NCBI Taxonomy" id="2769"/>
    <lineage>
        <taxon>Eukaryota</taxon>
        <taxon>Rhodophyta</taxon>
        <taxon>Florideophyceae</taxon>
        <taxon>Rhodymeniophycidae</taxon>
        <taxon>Gigartinales</taxon>
        <taxon>Gigartinaceae</taxon>
        <taxon>Chondrus</taxon>
    </lineage>
</organism>
<reference evidence="2" key="1">
    <citation type="journal article" date="2013" name="Proc. Natl. Acad. Sci. U.S.A.">
        <title>Genome structure and metabolic features in the red seaweed Chondrus crispus shed light on evolution of the Archaeplastida.</title>
        <authorList>
            <person name="Collen J."/>
            <person name="Porcel B."/>
            <person name="Carre W."/>
            <person name="Ball S.G."/>
            <person name="Chaparro C."/>
            <person name="Tonon T."/>
            <person name="Barbeyron T."/>
            <person name="Michel G."/>
            <person name="Noel B."/>
            <person name="Valentin K."/>
            <person name="Elias M."/>
            <person name="Artiguenave F."/>
            <person name="Arun A."/>
            <person name="Aury J.M."/>
            <person name="Barbosa-Neto J.F."/>
            <person name="Bothwell J.H."/>
            <person name="Bouget F.Y."/>
            <person name="Brillet L."/>
            <person name="Cabello-Hurtado F."/>
            <person name="Capella-Gutierrez S."/>
            <person name="Charrier B."/>
            <person name="Cladiere L."/>
            <person name="Cock J.M."/>
            <person name="Coelho S.M."/>
            <person name="Colleoni C."/>
            <person name="Czjzek M."/>
            <person name="Da Silva C."/>
            <person name="Delage L."/>
            <person name="Denoeud F."/>
            <person name="Deschamps P."/>
            <person name="Dittami S.M."/>
            <person name="Gabaldon T."/>
            <person name="Gachon C.M."/>
            <person name="Groisillier A."/>
            <person name="Herve C."/>
            <person name="Jabbari K."/>
            <person name="Katinka M."/>
            <person name="Kloareg B."/>
            <person name="Kowalczyk N."/>
            <person name="Labadie K."/>
            <person name="Leblanc C."/>
            <person name="Lopez P.J."/>
            <person name="McLachlan D.H."/>
            <person name="Meslet-Cladiere L."/>
            <person name="Moustafa A."/>
            <person name="Nehr Z."/>
            <person name="Nyvall Collen P."/>
            <person name="Panaud O."/>
            <person name="Partensky F."/>
            <person name="Poulain J."/>
            <person name="Rensing S.A."/>
            <person name="Rousvoal S."/>
            <person name="Samson G."/>
            <person name="Symeonidi A."/>
            <person name="Weissenbach J."/>
            <person name="Zambounis A."/>
            <person name="Wincker P."/>
            <person name="Boyen C."/>
        </authorList>
    </citation>
    <scope>NUCLEOTIDE SEQUENCE [LARGE SCALE GENOMIC DNA]</scope>
    <source>
        <strain evidence="2">cv. Stackhouse</strain>
    </source>
</reference>
<dbReference type="KEGG" id="ccp:CHC_T00004034001"/>
<proteinExistence type="predicted"/>
<dbReference type="Proteomes" id="UP000012073">
    <property type="component" value="Unassembled WGS sequence"/>
</dbReference>
<accession>R7QBN1</accession>
<dbReference type="EMBL" id="HG001750">
    <property type="protein sequence ID" value="CDF35907.1"/>
    <property type="molecule type" value="Genomic_DNA"/>
</dbReference>
<dbReference type="AlphaFoldDB" id="R7QBN1"/>
<name>R7QBN1_CHOCR</name>
<dbReference type="GeneID" id="17323434"/>
<gene>
    <name evidence="1" type="ORF">CHC_T00004034001</name>
</gene>
<dbReference type="Gramene" id="CDF35907">
    <property type="protein sequence ID" value="CDF35907"/>
    <property type="gene ID" value="CHC_T00004034001"/>
</dbReference>
<dbReference type="RefSeq" id="XP_005715726.1">
    <property type="nucleotide sequence ID" value="XM_005715669.1"/>
</dbReference>
<keyword evidence="2" id="KW-1185">Reference proteome</keyword>
<sequence>MHVKSKNTEQNFNTGECVLTAAHTRGPAIIYFVRKKSQKPPFIRTTCHWQMLPMVHIKGKKEHLID</sequence>
<evidence type="ECO:0000313" key="1">
    <source>
        <dbReference type="EMBL" id="CDF35907.1"/>
    </source>
</evidence>